<accession>A0AA41U0D7</accession>
<evidence type="ECO:0000256" key="1">
    <source>
        <dbReference type="SAM" id="MobiDB-lite"/>
    </source>
</evidence>
<feature type="region of interest" description="Disordered" evidence="1">
    <location>
        <begin position="426"/>
        <end position="512"/>
    </location>
</feature>
<keyword evidence="3" id="KW-1185">Reference proteome</keyword>
<dbReference type="PANTHER" id="PTHR12223">
    <property type="entry name" value="VESICULAR MANNOSE-BINDING LECTIN"/>
    <property type="match status" value="1"/>
</dbReference>
<dbReference type="InterPro" id="IPR013780">
    <property type="entry name" value="Glyco_hydro_b"/>
</dbReference>
<organism evidence="2 3">
    <name type="scientific">Yinghuangia soli</name>
    <dbReference type="NCBI Taxonomy" id="2908204"/>
    <lineage>
        <taxon>Bacteria</taxon>
        <taxon>Bacillati</taxon>
        <taxon>Actinomycetota</taxon>
        <taxon>Actinomycetes</taxon>
        <taxon>Kitasatosporales</taxon>
        <taxon>Streptomycetaceae</taxon>
        <taxon>Yinghuangia</taxon>
    </lineage>
</organism>
<comment type="caution">
    <text evidence="2">The sequence shown here is derived from an EMBL/GenBank/DDBJ whole genome shotgun (WGS) entry which is preliminary data.</text>
</comment>
<gene>
    <name evidence="2" type="ORF">LZ495_21135</name>
</gene>
<reference evidence="2" key="1">
    <citation type="submission" date="2022-01" db="EMBL/GenBank/DDBJ databases">
        <title>Genome-Based Taxonomic Classification of the Phylum Actinobacteria.</title>
        <authorList>
            <person name="Gao Y."/>
        </authorList>
    </citation>
    <scope>NUCLEOTIDE SEQUENCE</scope>
    <source>
        <strain evidence="2">KLBMP 8922</strain>
    </source>
</reference>
<dbReference type="AlphaFoldDB" id="A0AA41U0D7"/>
<feature type="compositionally biased region" description="Pro residues" evidence="1">
    <location>
        <begin position="485"/>
        <end position="495"/>
    </location>
</feature>
<protein>
    <submittedName>
        <fullName evidence="2">Uncharacterized protein</fullName>
    </submittedName>
</protein>
<proteinExistence type="predicted"/>
<dbReference type="SUPFAM" id="SSF49899">
    <property type="entry name" value="Concanavalin A-like lectins/glucanases"/>
    <property type="match status" value="1"/>
</dbReference>
<dbReference type="InterPro" id="IPR017853">
    <property type="entry name" value="GH"/>
</dbReference>
<dbReference type="SUPFAM" id="SSF51445">
    <property type="entry name" value="(Trans)glycosidases"/>
    <property type="match status" value="1"/>
</dbReference>
<dbReference type="Gene3D" id="2.60.40.1180">
    <property type="entry name" value="Golgi alpha-mannosidase II"/>
    <property type="match status" value="1"/>
</dbReference>
<name>A0AA41U0D7_9ACTN</name>
<dbReference type="GO" id="GO:0005537">
    <property type="term" value="F:D-mannose binding"/>
    <property type="evidence" value="ECO:0007669"/>
    <property type="project" value="TreeGrafter"/>
</dbReference>
<dbReference type="PANTHER" id="PTHR12223:SF28">
    <property type="entry name" value="LECTIN, MANNOSE BINDING 1 LIKE"/>
    <property type="match status" value="1"/>
</dbReference>
<evidence type="ECO:0000313" key="3">
    <source>
        <dbReference type="Proteomes" id="UP001165378"/>
    </source>
</evidence>
<dbReference type="Proteomes" id="UP001165378">
    <property type="component" value="Unassembled WGS sequence"/>
</dbReference>
<dbReference type="InterPro" id="IPR013320">
    <property type="entry name" value="ConA-like_dom_sf"/>
</dbReference>
<sequence length="701" mass="71579">MGATVYVQSQGTANAAPDTVISVDFAKIVGKSTADRFGVTFSTFGVDGGPVAKSPEEIEALRSLGVGGIRIHLKPNGNGEVVSGADGGDTGVTGHEWLTAIESIGAEPTVIVNTDPGDALAVLDYLNRHGHQVKRFIIGNEMDANSKSDLSAAQYTAAFRQIAAQMRRVTPDLRIGGPAPAYFDENLLRTFIDGAVRNALPQERASFVDYHAYGAGNGESATVASSTRYREQLRKLRAMVGDDPSVELQVGEFNMNWGDEPQNNTHFASVWVANAFGDIVTQGATAFLYADKNNAMGVIGPGGARKASHVGMEMFTGHAAGGPRHFGRDVVQASSNNPDVFVYASANEANIVVVNTGPEGHARLDLDGVARGSADIWQSAGVLGSINRPVQNGSVNVRDGHINAVLPGMSVTTFVINGLVFGPPESGASPSPSASDTVPPPSSQAPSAPATPSSPGPSGTPSAPASTTPAPGTTSTTTAPAPGTSAPPPVPPPGTSAPAQSGQPRGQLPNLGDARWRAEGSATVAPGTAVLTPVDQRFVAGSAYYTEAVPSAALQASFDATIGGGAGGDGLTFTLLDPGSGKRVGEIGGGLGYSGLTGVAVIVDTFDNSTNKLGNVVGIATGAEGTTMRYAASTTAVPQLRTTHHFDVIVAAGTLTVKIDGAVVVRAKVTLPDRVLPAFTAATGSTADRHQVANVKVTYGT</sequence>
<dbReference type="EMBL" id="JAKFHA010000012">
    <property type="protein sequence ID" value="MCF2529708.1"/>
    <property type="molecule type" value="Genomic_DNA"/>
</dbReference>
<dbReference type="Gene3D" id="3.20.20.80">
    <property type="entry name" value="Glycosidases"/>
    <property type="match status" value="1"/>
</dbReference>
<dbReference type="Gene3D" id="2.60.120.200">
    <property type="match status" value="1"/>
</dbReference>
<dbReference type="RefSeq" id="WP_235054115.1">
    <property type="nucleotide sequence ID" value="NZ_JAKFHA010000012.1"/>
</dbReference>
<feature type="compositionally biased region" description="Low complexity" evidence="1">
    <location>
        <begin position="444"/>
        <end position="484"/>
    </location>
</feature>
<dbReference type="GO" id="GO:0006888">
    <property type="term" value="P:endoplasmic reticulum to Golgi vesicle-mediated transport"/>
    <property type="evidence" value="ECO:0007669"/>
    <property type="project" value="TreeGrafter"/>
</dbReference>
<evidence type="ECO:0000313" key="2">
    <source>
        <dbReference type="EMBL" id="MCF2529708.1"/>
    </source>
</evidence>
<dbReference type="GO" id="GO:0030134">
    <property type="term" value="C:COPII-coated ER to Golgi transport vesicle"/>
    <property type="evidence" value="ECO:0007669"/>
    <property type="project" value="TreeGrafter"/>
</dbReference>
<feature type="compositionally biased region" description="Low complexity" evidence="1">
    <location>
        <begin position="426"/>
        <end position="435"/>
    </location>
</feature>
<dbReference type="InterPro" id="IPR051136">
    <property type="entry name" value="Intracellular_Lectin-GPT"/>
</dbReference>